<keyword evidence="1" id="KW-0732">Signal</keyword>
<dbReference type="AlphaFoldDB" id="A0A6L3ZH63"/>
<keyword evidence="3" id="KW-1185">Reference proteome</keyword>
<name>A0A6L3ZH63_9FLAO</name>
<evidence type="ECO:0000313" key="3">
    <source>
        <dbReference type="Proteomes" id="UP000484164"/>
    </source>
</evidence>
<feature type="chain" id="PRO_5026974434" evidence="1">
    <location>
        <begin position="22"/>
        <end position="323"/>
    </location>
</feature>
<feature type="signal peptide" evidence="1">
    <location>
        <begin position="1"/>
        <end position="21"/>
    </location>
</feature>
<evidence type="ECO:0000256" key="1">
    <source>
        <dbReference type="SAM" id="SignalP"/>
    </source>
</evidence>
<reference evidence="2 3" key="1">
    <citation type="submission" date="2019-10" db="EMBL/GenBank/DDBJ databases">
        <title>Genome sequence of Phaeocystidibacter marisrubri JCM30614 (type strain).</title>
        <authorList>
            <person name="Bowman J.P."/>
        </authorList>
    </citation>
    <scope>NUCLEOTIDE SEQUENCE [LARGE SCALE GENOMIC DNA]</scope>
    <source>
        <strain evidence="2 3">JCM 30614</strain>
    </source>
</reference>
<dbReference type="OrthoDB" id="1442221at2"/>
<gene>
    <name evidence="2" type="ORF">F8C82_02335</name>
</gene>
<accession>A0A6L3ZH63</accession>
<sequence length="323" mass="36270">MKTLTSLSIALLTLASCSSNESPEAENTPSSAIHSDTLQIALRAYADSLTAQLIHPRETWMTYAVLDSMTHPKTHVRSYYTPSAIAILNMANASISENLGTPFYNYVYTHPIEFAEQAATWDSSWEENMMRIGKCIAREFDREGSPIESYTSLKRRILLDTAFTSAPLESRQNLMHLLTLISVHLNIPVDLSTLETRTDTCYVPLSHVLTADLNGDKSPEKVSFLKEGQVAGIQIIDGKSGMLTLIGFNRTYRNFLADYSWAEDWRLVLPKRTTDHIVSDGDIVEKPLELENVSIEVRRKSEIGSKGLITFINGQYYWVHQGC</sequence>
<dbReference type="PROSITE" id="PS51257">
    <property type="entry name" value="PROKAR_LIPOPROTEIN"/>
    <property type="match status" value="1"/>
</dbReference>
<proteinExistence type="predicted"/>
<comment type="caution">
    <text evidence="2">The sequence shown here is derived from an EMBL/GenBank/DDBJ whole genome shotgun (WGS) entry which is preliminary data.</text>
</comment>
<evidence type="ECO:0000313" key="2">
    <source>
        <dbReference type="EMBL" id="KAB2817251.1"/>
    </source>
</evidence>
<dbReference type="RefSeq" id="WP_151691822.1">
    <property type="nucleotide sequence ID" value="NZ_BMGX01000002.1"/>
</dbReference>
<organism evidence="2 3">
    <name type="scientific">Phaeocystidibacter marisrubri</name>
    <dbReference type="NCBI Taxonomy" id="1577780"/>
    <lineage>
        <taxon>Bacteria</taxon>
        <taxon>Pseudomonadati</taxon>
        <taxon>Bacteroidota</taxon>
        <taxon>Flavobacteriia</taxon>
        <taxon>Flavobacteriales</taxon>
        <taxon>Phaeocystidibacteraceae</taxon>
        <taxon>Phaeocystidibacter</taxon>
    </lineage>
</organism>
<dbReference type="Proteomes" id="UP000484164">
    <property type="component" value="Unassembled WGS sequence"/>
</dbReference>
<protein>
    <submittedName>
        <fullName evidence="2">Uncharacterized protein</fullName>
    </submittedName>
</protein>
<dbReference type="EMBL" id="WBVQ01000001">
    <property type="protein sequence ID" value="KAB2817251.1"/>
    <property type="molecule type" value="Genomic_DNA"/>
</dbReference>